<protein>
    <submittedName>
        <fullName evidence="1">Uncharacterized protein</fullName>
    </submittedName>
</protein>
<comment type="caution">
    <text evidence="1">The sequence shown here is derived from an EMBL/GenBank/DDBJ whole genome shotgun (WGS) entry which is preliminary data.</text>
</comment>
<dbReference type="EMBL" id="JACEEZ010003277">
    <property type="protein sequence ID" value="KAG0727513.1"/>
    <property type="molecule type" value="Genomic_DNA"/>
</dbReference>
<keyword evidence="2" id="KW-1185">Reference proteome</keyword>
<accession>A0A8J4YIV8</accession>
<evidence type="ECO:0000313" key="1">
    <source>
        <dbReference type="EMBL" id="KAG0727513.1"/>
    </source>
</evidence>
<name>A0A8J4YIV8_CHIOP</name>
<dbReference type="Proteomes" id="UP000770661">
    <property type="component" value="Unassembled WGS sequence"/>
</dbReference>
<proteinExistence type="predicted"/>
<organism evidence="1 2">
    <name type="scientific">Chionoecetes opilio</name>
    <name type="common">Atlantic snow crab</name>
    <name type="synonym">Cancer opilio</name>
    <dbReference type="NCBI Taxonomy" id="41210"/>
    <lineage>
        <taxon>Eukaryota</taxon>
        <taxon>Metazoa</taxon>
        <taxon>Ecdysozoa</taxon>
        <taxon>Arthropoda</taxon>
        <taxon>Crustacea</taxon>
        <taxon>Multicrustacea</taxon>
        <taxon>Malacostraca</taxon>
        <taxon>Eumalacostraca</taxon>
        <taxon>Eucarida</taxon>
        <taxon>Decapoda</taxon>
        <taxon>Pleocyemata</taxon>
        <taxon>Brachyura</taxon>
        <taxon>Eubrachyura</taxon>
        <taxon>Majoidea</taxon>
        <taxon>Majidae</taxon>
        <taxon>Chionoecetes</taxon>
    </lineage>
</organism>
<dbReference type="AlphaFoldDB" id="A0A8J4YIV8"/>
<sequence>MHASNHPRKTRQSVASHDPLSDVTACSYPASTLGKTLIALATPRKAASYGFTLCCFANADCPEPFKDILLPLLRTTLADQHTSTNMSPPLGRQCNPVTVPHSSNQTPQTKLSLYHFLFVRPTPDCWKGARHSALPPPWPCQRY</sequence>
<gene>
    <name evidence="1" type="ORF">GWK47_034521</name>
</gene>
<evidence type="ECO:0000313" key="2">
    <source>
        <dbReference type="Proteomes" id="UP000770661"/>
    </source>
</evidence>
<reference evidence="1" key="1">
    <citation type="submission" date="2020-07" db="EMBL/GenBank/DDBJ databases">
        <title>The High-quality genome of the commercially important snow crab, Chionoecetes opilio.</title>
        <authorList>
            <person name="Jeong J.-H."/>
            <person name="Ryu S."/>
        </authorList>
    </citation>
    <scope>NUCLEOTIDE SEQUENCE</scope>
    <source>
        <strain evidence="1">MADBK_172401_WGS</strain>
        <tissue evidence="1">Digestive gland</tissue>
    </source>
</reference>